<dbReference type="Proteomes" id="UP001597079">
    <property type="component" value="Unassembled WGS sequence"/>
</dbReference>
<sequence length="120" mass="12946">MAHPLYPVAKKLVGKHVHAHHVSGRIYQGYLHNVNSRGIYLMQTGHASTQGAEADVRTLNQANEGDLDTVYFPAGYFAFGALTGLTLGALASRPPYYGYGGYYGGYGYGGYGGYGGPYMW</sequence>
<evidence type="ECO:0000313" key="2">
    <source>
        <dbReference type="Proteomes" id="UP001597079"/>
    </source>
</evidence>
<accession>A0ABW4JDQ9</accession>
<gene>
    <name evidence="1" type="ORF">ACFSB2_03435</name>
</gene>
<reference evidence="2" key="1">
    <citation type="journal article" date="2019" name="Int. J. Syst. Evol. Microbiol.">
        <title>The Global Catalogue of Microorganisms (GCM) 10K type strain sequencing project: providing services to taxonomists for standard genome sequencing and annotation.</title>
        <authorList>
            <consortium name="The Broad Institute Genomics Platform"/>
            <consortium name="The Broad Institute Genome Sequencing Center for Infectious Disease"/>
            <person name="Wu L."/>
            <person name="Ma J."/>
        </authorList>
    </citation>
    <scope>NUCLEOTIDE SEQUENCE [LARGE SCALE GENOMIC DNA]</scope>
    <source>
        <strain evidence="2">CGMCC 1.12286</strain>
    </source>
</reference>
<protein>
    <submittedName>
        <fullName evidence="1">Uncharacterized protein</fullName>
    </submittedName>
</protein>
<dbReference type="RefSeq" id="WP_377941283.1">
    <property type="nucleotide sequence ID" value="NZ_JBHUCX010000013.1"/>
</dbReference>
<organism evidence="1 2">
    <name type="scientific">Alicyclobacillus fodiniaquatilis</name>
    <dbReference type="NCBI Taxonomy" id="1661150"/>
    <lineage>
        <taxon>Bacteria</taxon>
        <taxon>Bacillati</taxon>
        <taxon>Bacillota</taxon>
        <taxon>Bacilli</taxon>
        <taxon>Bacillales</taxon>
        <taxon>Alicyclobacillaceae</taxon>
        <taxon>Alicyclobacillus</taxon>
    </lineage>
</organism>
<evidence type="ECO:0000313" key="1">
    <source>
        <dbReference type="EMBL" id="MFD1673761.1"/>
    </source>
</evidence>
<keyword evidence="2" id="KW-1185">Reference proteome</keyword>
<proteinExistence type="predicted"/>
<name>A0ABW4JDQ9_9BACL</name>
<comment type="caution">
    <text evidence="1">The sequence shown here is derived from an EMBL/GenBank/DDBJ whole genome shotgun (WGS) entry which is preliminary data.</text>
</comment>
<dbReference type="EMBL" id="JBHUCX010000013">
    <property type="protein sequence ID" value="MFD1673761.1"/>
    <property type="molecule type" value="Genomic_DNA"/>
</dbReference>